<feature type="coiled-coil region" evidence="1">
    <location>
        <begin position="61"/>
        <end position="114"/>
    </location>
</feature>
<dbReference type="EMBL" id="JABFAF010192505">
    <property type="protein sequence ID" value="MBA0875772.1"/>
    <property type="molecule type" value="Genomic_DNA"/>
</dbReference>
<accession>A0A7J9MXI7</accession>
<comment type="caution">
    <text evidence="2">The sequence shown here is derived from an EMBL/GenBank/DDBJ whole genome shotgun (WGS) entry which is preliminary data.</text>
</comment>
<dbReference type="AlphaFoldDB" id="A0A7J9MXI7"/>
<gene>
    <name evidence="2" type="ORF">Goshw_025817</name>
</gene>
<keyword evidence="1" id="KW-0175">Coiled coil</keyword>
<reference evidence="2 3" key="1">
    <citation type="journal article" date="2019" name="Genome Biol. Evol.">
        <title>Insights into the evolution of the New World diploid cottons (Gossypium, subgenus Houzingenia) based on genome sequencing.</title>
        <authorList>
            <person name="Grover C.E."/>
            <person name="Arick M.A. 2nd"/>
            <person name="Thrash A."/>
            <person name="Conover J.L."/>
            <person name="Sanders W.S."/>
            <person name="Peterson D.G."/>
            <person name="Frelichowski J.E."/>
            <person name="Scheffler J.A."/>
            <person name="Scheffler B.E."/>
            <person name="Wendel J.F."/>
        </authorList>
    </citation>
    <scope>NUCLEOTIDE SEQUENCE [LARGE SCALE GENOMIC DNA]</scope>
    <source>
        <strain evidence="2">1</strain>
        <tissue evidence="2">Leaf</tissue>
    </source>
</reference>
<evidence type="ECO:0000256" key="1">
    <source>
        <dbReference type="SAM" id="Coils"/>
    </source>
</evidence>
<sequence length="115" mass="13743">MNLRLDPDVQKLEAERLRKGKNKADEDLDSLKTDYKMLRLSMKTAGLGKTSEQWRKEIQEEKKNRKEKGELKDRVAELERSLHQYRNWNSEMKLRASLSKIKEIKERIEELETVL</sequence>
<dbReference type="Proteomes" id="UP000593576">
    <property type="component" value="Unassembled WGS sequence"/>
</dbReference>
<organism evidence="2 3">
    <name type="scientific">Gossypium schwendimanii</name>
    <name type="common">Cotton</name>
    <dbReference type="NCBI Taxonomy" id="34291"/>
    <lineage>
        <taxon>Eukaryota</taxon>
        <taxon>Viridiplantae</taxon>
        <taxon>Streptophyta</taxon>
        <taxon>Embryophyta</taxon>
        <taxon>Tracheophyta</taxon>
        <taxon>Spermatophyta</taxon>
        <taxon>Magnoliopsida</taxon>
        <taxon>eudicotyledons</taxon>
        <taxon>Gunneridae</taxon>
        <taxon>Pentapetalae</taxon>
        <taxon>rosids</taxon>
        <taxon>malvids</taxon>
        <taxon>Malvales</taxon>
        <taxon>Malvaceae</taxon>
        <taxon>Malvoideae</taxon>
        <taxon>Gossypium</taxon>
    </lineage>
</organism>
<protein>
    <submittedName>
        <fullName evidence="2">Uncharacterized protein</fullName>
    </submittedName>
</protein>
<dbReference type="OrthoDB" id="1000158at2759"/>
<evidence type="ECO:0000313" key="2">
    <source>
        <dbReference type="EMBL" id="MBA0875772.1"/>
    </source>
</evidence>
<proteinExistence type="predicted"/>
<evidence type="ECO:0000313" key="3">
    <source>
        <dbReference type="Proteomes" id="UP000593576"/>
    </source>
</evidence>
<name>A0A7J9MXI7_GOSSC</name>
<keyword evidence="3" id="KW-1185">Reference proteome</keyword>